<reference evidence="1" key="2">
    <citation type="submission" date="2023-01" db="EMBL/GenBank/DDBJ databases">
        <title>Draft genome sequence of Litoribrevibacter albus strain NBRC 110071.</title>
        <authorList>
            <person name="Sun Q."/>
            <person name="Mori K."/>
        </authorList>
    </citation>
    <scope>NUCLEOTIDE SEQUENCE</scope>
    <source>
        <strain evidence="1">NBRC 110071</strain>
    </source>
</reference>
<dbReference type="EMBL" id="BSNM01000003">
    <property type="protein sequence ID" value="GLQ30045.1"/>
    <property type="molecule type" value="Genomic_DNA"/>
</dbReference>
<protein>
    <submittedName>
        <fullName evidence="1">Uncharacterized protein</fullName>
    </submittedName>
</protein>
<gene>
    <name evidence="1" type="ORF">GCM10007876_05230</name>
</gene>
<accession>A0AA37S6D6</accession>
<comment type="caution">
    <text evidence="1">The sequence shown here is derived from an EMBL/GenBank/DDBJ whole genome shotgun (WGS) entry which is preliminary data.</text>
</comment>
<evidence type="ECO:0000313" key="2">
    <source>
        <dbReference type="Proteomes" id="UP001161389"/>
    </source>
</evidence>
<sequence>MDVKHQKRTKHMNDLLTVNYKRFSFVRGSLVSTSLLALVLVGCGESVKNEEIAVNQQLIFEDYQTSVNAIFDMDLDGKVCSSSGCHNIGNGSGGGLKLYPNAAQDSFEMDFNYRVAQSLSNLTTPSQSKLLLEPLAGTFSITGSHAGGDIFANVNDPNYLTILAWISNPEEVTSGDTP</sequence>
<proteinExistence type="predicted"/>
<organism evidence="1 2">
    <name type="scientific">Litoribrevibacter albus</name>
    <dbReference type="NCBI Taxonomy" id="1473156"/>
    <lineage>
        <taxon>Bacteria</taxon>
        <taxon>Pseudomonadati</taxon>
        <taxon>Pseudomonadota</taxon>
        <taxon>Gammaproteobacteria</taxon>
        <taxon>Oceanospirillales</taxon>
        <taxon>Oceanospirillaceae</taxon>
        <taxon>Litoribrevibacter</taxon>
    </lineage>
</organism>
<dbReference type="Proteomes" id="UP001161389">
    <property type="component" value="Unassembled WGS sequence"/>
</dbReference>
<reference evidence="1" key="1">
    <citation type="journal article" date="2014" name="Int. J. Syst. Evol. Microbiol.">
        <title>Complete genome sequence of Corynebacterium casei LMG S-19264T (=DSM 44701T), isolated from a smear-ripened cheese.</title>
        <authorList>
            <consortium name="US DOE Joint Genome Institute (JGI-PGF)"/>
            <person name="Walter F."/>
            <person name="Albersmeier A."/>
            <person name="Kalinowski J."/>
            <person name="Ruckert C."/>
        </authorList>
    </citation>
    <scope>NUCLEOTIDE SEQUENCE</scope>
    <source>
        <strain evidence="1">NBRC 110071</strain>
    </source>
</reference>
<evidence type="ECO:0000313" key="1">
    <source>
        <dbReference type="EMBL" id="GLQ30045.1"/>
    </source>
</evidence>
<dbReference type="AlphaFoldDB" id="A0AA37S6D6"/>
<name>A0AA37S6D6_9GAMM</name>
<keyword evidence="2" id="KW-1185">Reference proteome</keyword>